<keyword evidence="2" id="KW-1185">Reference proteome</keyword>
<dbReference type="AlphaFoldDB" id="A0A8J3SM70"/>
<name>A0A8J3SM70_9ACTN</name>
<accession>A0A8J3SM70</accession>
<proteinExistence type="predicted"/>
<organism evidence="1 2">
    <name type="scientific">Planobispora siamensis</name>
    <dbReference type="NCBI Taxonomy" id="936338"/>
    <lineage>
        <taxon>Bacteria</taxon>
        <taxon>Bacillati</taxon>
        <taxon>Actinomycetota</taxon>
        <taxon>Actinomycetes</taxon>
        <taxon>Streptosporangiales</taxon>
        <taxon>Streptosporangiaceae</taxon>
        <taxon>Planobispora</taxon>
    </lineage>
</organism>
<evidence type="ECO:0000313" key="2">
    <source>
        <dbReference type="Proteomes" id="UP000619788"/>
    </source>
</evidence>
<protein>
    <submittedName>
        <fullName evidence="1">Uncharacterized protein</fullName>
    </submittedName>
</protein>
<gene>
    <name evidence="1" type="ORF">Psi01_60420</name>
</gene>
<sequence length="85" mass="9022">MGQPALPNLRVTRLMCLSEQDAAAVAAKVAEYVGDRAGPDHTVVADGHAVEITYFDKRFPLDVADMAAEEQHASDDAAARVIASL</sequence>
<dbReference type="EMBL" id="BOOJ01000052">
    <property type="protein sequence ID" value="GIH95412.1"/>
    <property type="molecule type" value="Genomic_DNA"/>
</dbReference>
<dbReference type="Proteomes" id="UP000619788">
    <property type="component" value="Unassembled WGS sequence"/>
</dbReference>
<comment type="caution">
    <text evidence="1">The sequence shown here is derived from an EMBL/GenBank/DDBJ whole genome shotgun (WGS) entry which is preliminary data.</text>
</comment>
<reference evidence="1 2" key="1">
    <citation type="submission" date="2021-01" db="EMBL/GenBank/DDBJ databases">
        <title>Whole genome shotgun sequence of Planobispora siamensis NBRC 107568.</title>
        <authorList>
            <person name="Komaki H."/>
            <person name="Tamura T."/>
        </authorList>
    </citation>
    <scope>NUCLEOTIDE SEQUENCE [LARGE SCALE GENOMIC DNA]</scope>
    <source>
        <strain evidence="1 2">NBRC 107568</strain>
    </source>
</reference>
<evidence type="ECO:0000313" key="1">
    <source>
        <dbReference type="EMBL" id="GIH95412.1"/>
    </source>
</evidence>